<feature type="domain" description="PI3K/PI4K catalytic" evidence="12">
    <location>
        <begin position="1352"/>
        <end position="1629"/>
    </location>
</feature>
<feature type="domain" description="C2" evidence="10">
    <location>
        <begin position="1809"/>
        <end position="1927"/>
    </location>
</feature>
<dbReference type="InterPro" id="IPR029071">
    <property type="entry name" value="Ubiquitin-like_domsf"/>
</dbReference>
<dbReference type="Gene3D" id="3.30.1010.10">
    <property type="entry name" value="Phosphatidylinositol 3-kinase Catalytic Subunit, Chain A, domain 4"/>
    <property type="match status" value="1"/>
</dbReference>
<dbReference type="InterPro" id="IPR036940">
    <property type="entry name" value="PI3/4_kinase_cat_sf"/>
</dbReference>
<dbReference type="SMART" id="SM00145">
    <property type="entry name" value="PI3Ka"/>
    <property type="match status" value="1"/>
</dbReference>
<dbReference type="InterPro" id="IPR003903">
    <property type="entry name" value="UIM_dom"/>
</dbReference>
<dbReference type="InterPro" id="IPR001683">
    <property type="entry name" value="PX_dom"/>
</dbReference>
<dbReference type="PROSITE" id="PS51547">
    <property type="entry name" value="C2_PI3K"/>
    <property type="match status" value="1"/>
</dbReference>
<comment type="caution">
    <text evidence="16">The sequence shown here is derived from an EMBL/GenBank/DDBJ whole genome shotgun (WGS) entry which is preliminary data.</text>
</comment>
<comment type="catalytic activity">
    <reaction evidence="7">
        <text>a 1,2-diacyl-sn-glycero-3-phospho-(1D-myo-inositol 4-phosphate) + ATP = a 1,2-diacyl-sn-glycero-3-phospho-(1D-myo-inositol-3,4-bisphosphate) + ADP + H(+)</text>
        <dbReference type="Rhea" id="RHEA:18373"/>
        <dbReference type="ChEBI" id="CHEBI:15378"/>
        <dbReference type="ChEBI" id="CHEBI:30616"/>
        <dbReference type="ChEBI" id="CHEBI:57658"/>
        <dbReference type="ChEBI" id="CHEBI:58178"/>
        <dbReference type="ChEBI" id="CHEBI:456216"/>
        <dbReference type="EC" id="2.7.1.154"/>
    </reaction>
    <physiologicalReaction direction="left-to-right" evidence="7">
        <dbReference type="Rhea" id="RHEA:18374"/>
    </physiologicalReaction>
</comment>
<dbReference type="GO" id="GO:0016303">
    <property type="term" value="F:1-phosphatidylinositol-3-kinase activity"/>
    <property type="evidence" value="ECO:0007669"/>
    <property type="project" value="UniProtKB-EC"/>
</dbReference>
<dbReference type="InterPro" id="IPR036871">
    <property type="entry name" value="PX_dom_sf"/>
</dbReference>
<dbReference type="Gene3D" id="1.10.1070.11">
    <property type="entry name" value="Phosphatidylinositol 3-/4-kinase, catalytic domain"/>
    <property type="match status" value="1"/>
</dbReference>
<dbReference type="SUPFAM" id="SSF56112">
    <property type="entry name" value="Protein kinase-like (PK-like)"/>
    <property type="match status" value="1"/>
</dbReference>
<dbReference type="GO" id="GO:0005737">
    <property type="term" value="C:cytoplasm"/>
    <property type="evidence" value="ECO:0007669"/>
    <property type="project" value="TreeGrafter"/>
</dbReference>
<dbReference type="CDD" id="cd04012">
    <property type="entry name" value="C2A_PI3K_class_II"/>
    <property type="match status" value="1"/>
</dbReference>
<dbReference type="GO" id="GO:0005942">
    <property type="term" value="C:phosphatidylinositol 3-kinase complex"/>
    <property type="evidence" value="ECO:0007669"/>
    <property type="project" value="TreeGrafter"/>
</dbReference>
<feature type="region of interest" description="Disordered" evidence="9">
    <location>
        <begin position="53"/>
        <end position="131"/>
    </location>
</feature>
<feature type="domain" description="PIK helical" evidence="13">
    <location>
        <begin position="1081"/>
        <end position="1258"/>
    </location>
</feature>
<dbReference type="SUPFAM" id="SSF54236">
    <property type="entry name" value="Ubiquitin-like"/>
    <property type="match status" value="1"/>
</dbReference>
<dbReference type="STRING" id="48709.A0A1D2MLB9"/>
<dbReference type="GO" id="GO:0016477">
    <property type="term" value="P:cell migration"/>
    <property type="evidence" value="ECO:0007669"/>
    <property type="project" value="TreeGrafter"/>
</dbReference>
<evidence type="ECO:0000259" key="12">
    <source>
        <dbReference type="PROSITE" id="PS50290"/>
    </source>
</evidence>
<dbReference type="Gene3D" id="3.10.20.90">
    <property type="entry name" value="Phosphatidylinositol 3-kinase Catalytic Subunit, Chain A, domain 1"/>
    <property type="match status" value="1"/>
</dbReference>
<feature type="compositionally biased region" description="Polar residues" evidence="9">
    <location>
        <begin position="57"/>
        <end position="80"/>
    </location>
</feature>
<dbReference type="InterPro" id="IPR035892">
    <property type="entry name" value="C2_domain_sf"/>
</dbReference>
<feature type="region of interest" description="Disordered" evidence="9">
    <location>
        <begin position="332"/>
        <end position="414"/>
    </location>
</feature>
<accession>A0A1D2MLB9</accession>
<evidence type="ECO:0000259" key="11">
    <source>
        <dbReference type="PROSITE" id="PS50195"/>
    </source>
</evidence>
<dbReference type="Proteomes" id="UP000094527">
    <property type="component" value="Unassembled WGS sequence"/>
</dbReference>
<evidence type="ECO:0000259" key="15">
    <source>
        <dbReference type="PROSITE" id="PS51547"/>
    </source>
</evidence>
<dbReference type="GO" id="GO:0035091">
    <property type="term" value="F:phosphatidylinositol binding"/>
    <property type="evidence" value="ECO:0007669"/>
    <property type="project" value="InterPro"/>
</dbReference>
<dbReference type="SUPFAM" id="SSF64268">
    <property type="entry name" value="PX domain"/>
    <property type="match status" value="1"/>
</dbReference>
<dbReference type="InterPro" id="IPR000008">
    <property type="entry name" value="C2_dom"/>
</dbReference>
<dbReference type="InterPro" id="IPR015433">
    <property type="entry name" value="PI3/4_kinase"/>
</dbReference>
<dbReference type="FunFam" id="1.25.40.70:FF:000014">
    <property type="entry name" value="Phosphatidylinositol-4-phosphate 3-kinase C2 domain-containing subunit beta"/>
    <property type="match status" value="1"/>
</dbReference>
<sequence length="1935" mass="216897">MGDNSSARNTTSADDPQYEADLELATRLSLETFESEKRRRNVNDTLSIPSQVKGWSRANSCNTHGEMSANDGQNANSAFSTAIIPPPPNSSIKRHRSLPYRVHGRSQDSSSDITSPKGDASPNGITNEPTPKALLSVTDDLISLASPQATPKFAKRDTVSNCDSLFATFGSNGSAHYPSVGVSPVGNPANTSVFPTNSRGSTTPQSGSIYPSIPNTLPLNPPPPLGFKINPNGFSSPPTTIVSPPSNFNGNKILSPADRNSINPAWNNVLTQRNSIQPTITSTDILNSNRNYTGNGNPIKKFPMGDDLIDLGQYDSKKILEFFDPLLSPGSPEHSLKKARDKGIVSAPNGKLGGGGGSSSGSSPNAPTVPDRTSLPLLPSETRNMDAKAESAPQRHSLYPSLSGTVDESSGDDISLRSESPFSALRKQLAECDESSIYDAYNPLEYLFAVSCSSASSTVASEFYYATTVEPSNKSDSGSVGERRSIGFSHYYPDSVASIDPVPPALPPRNNEQADKVPEMEPAVQRRRRVATSDRAKRASAKLYENIESVKQYAPFDSEVQAFYDMLRDIRLSCRHVDSNSNRGYMYSPTFPTNTMREGFSTKFKVWNESFTKDPVVFVCDVSTLVEHVLEQSLMDLGIQGSGRDFILRVYGLNEYLCPGVPVSDFRYVQQCIKLDEDVRLVLVQRSSLERKTWSRTPRDDAQCVEMDIDTILPGQPPKAITYSDISRFLEVIDRESEKLRDKLNFNRQSGSSLHKDPTSFTLNPTPFIQPVKGVCVLLGDIQTVDVKNSLDLFTKACDEWNSKLKVSSPIDPSPEPRRRLRVCSDVSSRYSVVDLEPSSFRDSGCYDEPAKDFVISALEQVEESVRILVEMYSKSFPVSFRMKKDLNTATFRRRQGGKSTADLSDTFLLRIGAVHRLSPDWLSTYIDYFLVVEVYHGSTPLVKNSTGYITPSKTDNNLFFTSLIYDCWVNFEQLPLCILPRECRLVFTLCGRKPQDEKNDALDIIELGWSSIQCFNFKGQLVQGNYILPFWPKGLIQKRLGPAPNPMTSSDSNATLISIEFTDNDEEIHFPEIPSAVPFFRDFVSLDDNTQQMLKHIIENCTFTKFPAEDREILWEKRHYLYQYPNALPKVLLSARLWDYASLAEIHAMLRHWAPMDPIDALQLLLPCFPDGKVREQAITWIAQMDNEELVNMLPQLIEALSYETFDFSPLAEFLLRKSLSCLKIAHTMFWLLASQVGLGKWLSEFEGVSIVSSVPQAREEIIFDPKRRRLELMLNSLMISSGTQWKSALVAEYKMIQIFSDIATQVKNAPSSSRNEVLIQELHKIDVLGLNGSKSFPLPLSPAYDIRSIDVQSCYSFSSASVPLKINFINGLPEGGTIPVLYKKGDDLRQDLLTIQIIRVIEKWWLKEGLDFRVLTFSCVPTGYQQGVVEMVPNSETLCKIQAEYGVTGAFQDRPISDWLAKMNPNTVDYKRAVENFTVTCAAYCVLTYVLGICDRHNDNIMLTTSGHLFHIDFGKFLGDAQRFGTFKRDRTPFVLTSDMVYVINDGEKSSHKFHRFVELCCQAFRIVRHNGNVLVNLFALMATAGIPGVDLKSVNYIQTALLPDCSNAEAAARFTRFIEDSLRNWFTPVNFFIHSLGQFKFLSEAPDNPCTLSFVQKTYSIEEDGRIVKAVIRGYKKKYDPEKYYSYILEVKRDGVGDSFILNRSYKEFLELYSKLCVNFPMIVSNLKHLPKGPGLGRSNVKQVAEKRKIQLQMFLDSLFLLAPEVSHSTLVYTFFHPLLRDEEQYEDGDTVISPTEGIRMTPARIHGKIKISLEYVRSALCVLILHAVDLACPNGQPPSPYVKTYLIPDISRITKRKTRVVRRSQFPTFMEMIEYRLPLEIIRQKTLQVSVWHYDPLQENNFLGGVAVPLTTLTADKEVLGTYPLGNINFV</sequence>
<evidence type="ECO:0000256" key="9">
    <source>
        <dbReference type="SAM" id="MobiDB-lite"/>
    </source>
</evidence>
<protein>
    <submittedName>
        <fullName evidence="16">Phosphatidylinositol 4-phosphate 3-kinase C2 domain-containing subunit alpha</fullName>
    </submittedName>
</protein>
<dbReference type="PROSITE" id="PS50195">
    <property type="entry name" value="PX"/>
    <property type="match status" value="1"/>
</dbReference>
<dbReference type="InterPro" id="IPR018936">
    <property type="entry name" value="PI3/4_kinase_CS"/>
</dbReference>
<evidence type="ECO:0000259" key="10">
    <source>
        <dbReference type="PROSITE" id="PS50004"/>
    </source>
</evidence>
<dbReference type="SMART" id="SM00142">
    <property type="entry name" value="PI3K_C2"/>
    <property type="match status" value="1"/>
</dbReference>
<dbReference type="Pfam" id="PF00792">
    <property type="entry name" value="PI3K_C2"/>
    <property type="match status" value="1"/>
</dbReference>
<evidence type="ECO:0000259" key="13">
    <source>
        <dbReference type="PROSITE" id="PS51545"/>
    </source>
</evidence>
<keyword evidence="5" id="KW-0443">Lipid metabolism</keyword>
<dbReference type="GO" id="GO:0048015">
    <property type="term" value="P:phosphatidylinositol-mediated signaling"/>
    <property type="evidence" value="ECO:0007669"/>
    <property type="project" value="TreeGrafter"/>
</dbReference>
<dbReference type="Pfam" id="PF00454">
    <property type="entry name" value="PI3_PI4_kinase"/>
    <property type="match status" value="1"/>
</dbReference>
<dbReference type="Pfam" id="PF00613">
    <property type="entry name" value="PI3Ka"/>
    <property type="match status" value="1"/>
</dbReference>
<dbReference type="PROSITE" id="PS51546">
    <property type="entry name" value="PI3K_RBD"/>
    <property type="match status" value="1"/>
</dbReference>
<dbReference type="FunFam" id="1.10.1070.11:FF:000001">
    <property type="entry name" value="Phosphatidylinositol 4,5-bisphosphate 3-kinase catalytic subunit"/>
    <property type="match status" value="1"/>
</dbReference>
<evidence type="ECO:0000256" key="4">
    <source>
        <dbReference type="ARBA" id="ARBA00022840"/>
    </source>
</evidence>
<dbReference type="FunFam" id="3.30.1010.10:FF:000001">
    <property type="entry name" value="Phosphatidylinositol 4-phosphate 3-kinase C2 domain-containing subunit beta"/>
    <property type="match status" value="1"/>
</dbReference>
<feature type="compositionally biased region" description="Basic and acidic residues" evidence="9">
    <location>
        <begin position="334"/>
        <end position="343"/>
    </location>
</feature>
<gene>
    <name evidence="16" type="ORF">Ocin01_12844</name>
</gene>
<keyword evidence="2" id="KW-0547">Nucleotide-binding</keyword>
<dbReference type="Pfam" id="PF00787">
    <property type="entry name" value="PX"/>
    <property type="match status" value="1"/>
</dbReference>
<dbReference type="PROSITE" id="PS50004">
    <property type="entry name" value="C2"/>
    <property type="match status" value="1"/>
</dbReference>
<proteinExistence type="inferred from homology"/>
<evidence type="ECO:0000313" key="16">
    <source>
        <dbReference type="EMBL" id="ODM93836.1"/>
    </source>
</evidence>
<dbReference type="SMART" id="SM00239">
    <property type="entry name" value="C2"/>
    <property type="match status" value="1"/>
</dbReference>
<keyword evidence="3 16" id="KW-0418">Kinase</keyword>
<dbReference type="InterPro" id="IPR042236">
    <property type="entry name" value="PI3K_accessory_sf"/>
</dbReference>
<dbReference type="OrthoDB" id="67688at2759"/>
<dbReference type="EMBL" id="LJIJ01000904">
    <property type="protein sequence ID" value="ODM93836.1"/>
    <property type="molecule type" value="Genomic_DNA"/>
</dbReference>
<feature type="compositionally biased region" description="Basic residues" evidence="9">
    <location>
        <begin position="92"/>
        <end position="104"/>
    </location>
</feature>
<reference evidence="16 17" key="1">
    <citation type="journal article" date="2016" name="Genome Biol. Evol.">
        <title>Gene Family Evolution Reflects Adaptation to Soil Environmental Stressors in the Genome of the Collembolan Orchesella cincta.</title>
        <authorList>
            <person name="Faddeeva-Vakhrusheva A."/>
            <person name="Derks M.F."/>
            <person name="Anvar S.Y."/>
            <person name="Agamennone V."/>
            <person name="Suring W."/>
            <person name="Smit S."/>
            <person name="van Straalen N.M."/>
            <person name="Roelofs D."/>
        </authorList>
    </citation>
    <scope>NUCLEOTIDE SEQUENCE [LARGE SCALE GENOMIC DNA]</scope>
    <source>
        <tissue evidence="16">Mixed pool</tissue>
    </source>
</reference>
<evidence type="ECO:0000256" key="7">
    <source>
        <dbReference type="ARBA" id="ARBA00029297"/>
    </source>
</evidence>
<dbReference type="SUPFAM" id="SSF48371">
    <property type="entry name" value="ARM repeat"/>
    <property type="match status" value="1"/>
</dbReference>
<comment type="similarity">
    <text evidence="8">Belongs to the PI3/PI4-kinase family.</text>
</comment>
<dbReference type="SMART" id="SM00312">
    <property type="entry name" value="PX"/>
    <property type="match status" value="1"/>
</dbReference>
<feature type="region of interest" description="Disordered" evidence="9">
    <location>
        <begin position="504"/>
        <end position="532"/>
    </location>
</feature>
<keyword evidence="4" id="KW-0067">ATP-binding</keyword>
<feature type="compositionally biased region" description="Polar residues" evidence="9">
    <location>
        <begin position="1"/>
        <end position="14"/>
    </location>
</feature>
<comment type="catalytic activity">
    <reaction evidence="6">
        <text>a 1,2-diacyl-sn-glycero-3-phospho-(1D-myo-inositol) + ATP = a 1,2-diacyl-sn-glycero-3-phospho-(1D-myo-inositol-3-phosphate) + ADP + H(+)</text>
        <dbReference type="Rhea" id="RHEA:12709"/>
        <dbReference type="ChEBI" id="CHEBI:15378"/>
        <dbReference type="ChEBI" id="CHEBI:30616"/>
        <dbReference type="ChEBI" id="CHEBI:57880"/>
        <dbReference type="ChEBI" id="CHEBI:58088"/>
        <dbReference type="ChEBI" id="CHEBI:456216"/>
        <dbReference type="EC" id="2.7.1.137"/>
    </reaction>
    <physiologicalReaction direction="left-to-right" evidence="6">
        <dbReference type="Rhea" id="RHEA:12710"/>
    </physiologicalReaction>
</comment>
<dbReference type="GO" id="GO:0005524">
    <property type="term" value="F:ATP binding"/>
    <property type="evidence" value="ECO:0007669"/>
    <property type="project" value="UniProtKB-KW"/>
</dbReference>
<name>A0A1D2MLB9_ORCCI</name>
<evidence type="ECO:0000256" key="1">
    <source>
        <dbReference type="ARBA" id="ARBA00022679"/>
    </source>
</evidence>
<keyword evidence="17" id="KW-1185">Reference proteome</keyword>
<dbReference type="Pfam" id="PF00168">
    <property type="entry name" value="C2"/>
    <property type="match status" value="1"/>
</dbReference>
<dbReference type="SUPFAM" id="SSF49562">
    <property type="entry name" value="C2 domain (Calcium/lipid-binding domain, CaLB)"/>
    <property type="match status" value="2"/>
</dbReference>
<dbReference type="PROSITE" id="PS00916">
    <property type="entry name" value="PI3_4_KINASE_2"/>
    <property type="match status" value="1"/>
</dbReference>
<keyword evidence="1" id="KW-0808">Transferase</keyword>
<dbReference type="InterPro" id="IPR000403">
    <property type="entry name" value="PI3/4_kinase_cat_dom"/>
</dbReference>
<feature type="domain" description="PI3K-RBD" evidence="14">
    <location>
        <begin position="599"/>
        <end position="685"/>
    </location>
</feature>
<dbReference type="InterPro" id="IPR000341">
    <property type="entry name" value="PI3K_Ras-bd_dom"/>
</dbReference>
<evidence type="ECO:0000256" key="2">
    <source>
        <dbReference type="ARBA" id="ARBA00022741"/>
    </source>
</evidence>
<dbReference type="Gene3D" id="2.60.40.150">
    <property type="entry name" value="C2 domain"/>
    <property type="match status" value="2"/>
</dbReference>
<evidence type="ECO:0000256" key="8">
    <source>
        <dbReference type="PROSITE-ProRule" id="PRU00880"/>
    </source>
</evidence>
<dbReference type="Gene3D" id="3.30.1520.10">
    <property type="entry name" value="Phox-like domain"/>
    <property type="match status" value="1"/>
</dbReference>
<dbReference type="SMART" id="SM00146">
    <property type="entry name" value="PI3Kc"/>
    <property type="match status" value="1"/>
</dbReference>
<dbReference type="PROSITE" id="PS51545">
    <property type="entry name" value="PIK_HELICAL"/>
    <property type="match status" value="1"/>
</dbReference>
<organism evidence="16 17">
    <name type="scientific">Orchesella cincta</name>
    <name type="common">Springtail</name>
    <name type="synonym">Podura cincta</name>
    <dbReference type="NCBI Taxonomy" id="48709"/>
    <lineage>
        <taxon>Eukaryota</taxon>
        <taxon>Metazoa</taxon>
        <taxon>Ecdysozoa</taxon>
        <taxon>Arthropoda</taxon>
        <taxon>Hexapoda</taxon>
        <taxon>Collembola</taxon>
        <taxon>Entomobryomorpha</taxon>
        <taxon>Entomobryoidea</taxon>
        <taxon>Orchesellidae</taxon>
        <taxon>Orchesellinae</taxon>
        <taxon>Orchesella</taxon>
    </lineage>
</organism>
<dbReference type="PROSITE" id="PS50290">
    <property type="entry name" value="PI3_4_KINASE_3"/>
    <property type="match status" value="1"/>
</dbReference>
<dbReference type="OMA" id="QMAAGFR"/>
<dbReference type="PANTHER" id="PTHR10048">
    <property type="entry name" value="PHOSPHATIDYLINOSITOL KINASE"/>
    <property type="match status" value="1"/>
</dbReference>
<dbReference type="GO" id="GO:0043491">
    <property type="term" value="P:phosphatidylinositol 3-kinase/protein kinase B signal transduction"/>
    <property type="evidence" value="ECO:0007669"/>
    <property type="project" value="TreeGrafter"/>
</dbReference>
<dbReference type="InterPro" id="IPR001263">
    <property type="entry name" value="PI3K_accessory_dom"/>
</dbReference>
<dbReference type="PANTHER" id="PTHR10048:SF14">
    <property type="entry name" value="LD28067P"/>
    <property type="match status" value="1"/>
</dbReference>
<dbReference type="PROSITE" id="PS50330">
    <property type="entry name" value="UIM"/>
    <property type="match status" value="1"/>
</dbReference>
<dbReference type="SMART" id="SM00144">
    <property type="entry name" value="PI3K_rbd"/>
    <property type="match status" value="1"/>
</dbReference>
<evidence type="ECO:0000256" key="5">
    <source>
        <dbReference type="ARBA" id="ARBA00023098"/>
    </source>
</evidence>
<dbReference type="GO" id="GO:0035005">
    <property type="term" value="F:1-phosphatidylinositol-4-phosphate 3-kinase activity"/>
    <property type="evidence" value="ECO:0007669"/>
    <property type="project" value="UniProtKB-EC"/>
</dbReference>
<evidence type="ECO:0000313" key="17">
    <source>
        <dbReference type="Proteomes" id="UP000094527"/>
    </source>
</evidence>
<evidence type="ECO:0000256" key="6">
    <source>
        <dbReference type="ARBA" id="ARBA00023985"/>
    </source>
</evidence>
<dbReference type="InterPro" id="IPR016024">
    <property type="entry name" value="ARM-type_fold"/>
</dbReference>
<evidence type="ECO:0000259" key="14">
    <source>
        <dbReference type="PROSITE" id="PS51546"/>
    </source>
</evidence>
<feature type="domain" description="C2 PI3K-type" evidence="15">
    <location>
        <begin position="904"/>
        <end position="1072"/>
    </location>
</feature>
<feature type="region of interest" description="Disordered" evidence="9">
    <location>
        <begin position="1"/>
        <end position="20"/>
    </location>
</feature>
<dbReference type="GO" id="GO:0005886">
    <property type="term" value="C:plasma membrane"/>
    <property type="evidence" value="ECO:0007669"/>
    <property type="project" value="TreeGrafter"/>
</dbReference>
<dbReference type="Gene3D" id="1.25.40.70">
    <property type="entry name" value="Phosphatidylinositol 3-kinase, accessory domain (PIK)"/>
    <property type="match status" value="1"/>
</dbReference>
<dbReference type="InterPro" id="IPR002420">
    <property type="entry name" value="PI3K-type_C2_dom"/>
</dbReference>
<dbReference type="Pfam" id="PF00794">
    <property type="entry name" value="PI3K_rbd"/>
    <property type="match status" value="1"/>
</dbReference>
<dbReference type="InterPro" id="IPR011009">
    <property type="entry name" value="Kinase-like_dom_sf"/>
</dbReference>
<feature type="domain" description="PX" evidence="11">
    <location>
        <begin position="1668"/>
        <end position="1786"/>
    </location>
</feature>
<evidence type="ECO:0000256" key="3">
    <source>
        <dbReference type="ARBA" id="ARBA00022777"/>
    </source>
</evidence>